<protein>
    <submittedName>
        <fullName evidence="3">Uncharacterized protein</fullName>
    </submittedName>
</protein>
<dbReference type="GO" id="GO:0008168">
    <property type="term" value="F:methyltransferase activity"/>
    <property type="evidence" value="ECO:0007669"/>
    <property type="project" value="UniProtKB-KW"/>
</dbReference>
<name>A0A6C2YV65_9BACT</name>
<evidence type="ECO:0000256" key="2">
    <source>
        <dbReference type="ARBA" id="ARBA00022679"/>
    </source>
</evidence>
<dbReference type="RefSeq" id="WP_162660472.1">
    <property type="nucleotide sequence ID" value="NZ_LR593887.1"/>
</dbReference>
<sequence length="288" mass="33137">MMSRIPPSVGTAKRHRPALSGVPETMLWPLINRAAEARRPAPLLDDPEAIRIVDSLDYPFAEHFGPPDLSHVHRALVMDRLIRMWLRQHPAGQIVALGEGLETQWFRVDNGRLTWRSIDLPEAIAVRREFLPDTDRHQNWSGSALDVQWMESLDDTRTRPTLITAAGLLMYFRPEQVRTLIHEMGNRLPGVTLLLDVIPPWMSRWTLRGFRVTPQYTAPPMPWGITRRQLLAMQTWHPAIERVEAVDYFASRGIRGAMIRMVRNTPGLWNHLPMIGKMTFRRETVSAN</sequence>
<organism evidence="3">
    <name type="scientific">Tuwongella immobilis</name>
    <dbReference type="NCBI Taxonomy" id="692036"/>
    <lineage>
        <taxon>Bacteria</taxon>
        <taxon>Pseudomonadati</taxon>
        <taxon>Planctomycetota</taxon>
        <taxon>Planctomycetia</taxon>
        <taxon>Gemmatales</taxon>
        <taxon>Gemmataceae</taxon>
        <taxon>Tuwongella</taxon>
    </lineage>
</organism>
<dbReference type="KEGG" id="tim:GMBLW1_37970"/>
<keyword evidence="2 3" id="KW-0808">Transferase</keyword>
<dbReference type="InterPro" id="IPR007213">
    <property type="entry name" value="Ppm1/Ppm2/Tcmp"/>
</dbReference>
<evidence type="ECO:0000313" key="4">
    <source>
        <dbReference type="Proteomes" id="UP000464378"/>
    </source>
</evidence>
<dbReference type="InterPro" id="IPR016874">
    <property type="entry name" value="TcmP-like"/>
</dbReference>
<keyword evidence="1 3" id="KW-0489">Methyltransferase</keyword>
<dbReference type="EMBL" id="LR593887">
    <property type="protein sequence ID" value="VTS08148.1"/>
    <property type="molecule type" value="Genomic_DNA"/>
</dbReference>
<evidence type="ECO:0000313" key="3">
    <source>
        <dbReference type="EMBL" id="VIP05396.1"/>
    </source>
</evidence>
<dbReference type="InterPro" id="IPR029063">
    <property type="entry name" value="SAM-dependent_MTases_sf"/>
</dbReference>
<dbReference type="PANTHER" id="PTHR43619">
    <property type="entry name" value="S-ADENOSYL-L-METHIONINE-DEPENDENT METHYLTRANSFERASE YKTD-RELATED"/>
    <property type="match status" value="1"/>
</dbReference>
<accession>A0A6C2YV65</accession>
<dbReference type="Gene3D" id="3.40.50.150">
    <property type="entry name" value="Vaccinia Virus protein VP39"/>
    <property type="match status" value="1"/>
</dbReference>
<evidence type="ECO:0000256" key="1">
    <source>
        <dbReference type="ARBA" id="ARBA00022603"/>
    </source>
</evidence>
<gene>
    <name evidence="3" type="ORF">GMBLW1_37970</name>
</gene>
<proteinExistence type="predicted"/>
<dbReference type="InParanoid" id="A0A6C2YV65"/>
<dbReference type="GO" id="GO:0032259">
    <property type="term" value="P:methylation"/>
    <property type="evidence" value="ECO:0007669"/>
    <property type="project" value="UniProtKB-KW"/>
</dbReference>
<dbReference type="AlphaFoldDB" id="A0A6C2YV65"/>
<reference evidence="3" key="1">
    <citation type="submission" date="2019-04" db="EMBL/GenBank/DDBJ databases">
        <authorList>
            <consortium name="Science for Life Laboratories"/>
        </authorList>
    </citation>
    <scope>NUCLEOTIDE SEQUENCE</scope>
    <source>
        <strain evidence="3">MBLW1</strain>
    </source>
</reference>
<keyword evidence="4" id="KW-1185">Reference proteome</keyword>
<dbReference type="SUPFAM" id="SSF53335">
    <property type="entry name" value="S-adenosyl-L-methionine-dependent methyltransferases"/>
    <property type="match status" value="1"/>
</dbReference>
<dbReference type="PIRSF" id="PIRSF028177">
    <property type="entry name" value="Polyketide_synth_Omtfrase_TcmP"/>
    <property type="match status" value="1"/>
</dbReference>
<dbReference type="Pfam" id="PF04072">
    <property type="entry name" value="LCM"/>
    <property type="match status" value="1"/>
</dbReference>
<dbReference type="Proteomes" id="UP000464378">
    <property type="component" value="Chromosome"/>
</dbReference>
<dbReference type="EMBL" id="LR586016">
    <property type="protein sequence ID" value="VIP05396.1"/>
    <property type="molecule type" value="Genomic_DNA"/>
</dbReference>
<dbReference type="PANTHER" id="PTHR43619:SF2">
    <property type="entry name" value="S-ADENOSYL-L-METHIONINE-DEPENDENT METHYLTRANSFERASES SUPERFAMILY PROTEIN"/>
    <property type="match status" value="1"/>
</dbReference>